<protein>
    <submittedName>
        <fullName evidence="2">Uncharacterized protein</fullName>
    </submittedName>
</protein>
<gene>
    <name evidence="2" type="ORF">MAC_07660</name>
</gene>
<accession>E9ECR2</accession>
<reference evidence="2 3" key="1">
    <citation type="journal article" date="2011" name="PLoS Genet.">
        <title>Genome sequencing and comparative transcriptomics of the model entomopathogenic fungi Metarhizium anisopliae and M. acridum.</title>
        <authorList>
            <person name="Gao Q."/>
            <person name="Jin K."/>
            <person name="Ying S.H."/>
            <person name="Zhang Y."/>
            <person name="Xiao G."/>
            <person name="Shang Y."/>
            <person name="Duan Z."/>
            <person name="Hu X."/>
            <person name="Xie X.Q."/>
            <person name="Zhou G."/>
            <person name="Peng G."/>
            <person name="Luo Z."/>
            <person name="Huang W."/>
            <person name="Wang B."/>
            <person name="Fang W."/>
            <person name="Wang S."/>
            <person name="Zhong Y."/>
            <person name="Ma L.J."/>
            <person name="St Leger R.J."/>
            <person name="Zhao G.P."/>
            <person name="Pei Y."/>
            <person name="Feng M.G."/>
            <person name="Xia Y."/>
            <person name="Wang C."/>
        </authorList>
    </citation>
    <scope>NUCLEOTIDE SEQUENCE [LARGE SCALE GENOMIC DNA]</scope>
    <source>
        <strain evidence="2 3">CQMa 102</strain>
    </source>
</reference>
<dbReference type="Gene3D" id="1.25.40.20">
    <property type="entry name" value="Ankyrin repeat-containing domain"/>
    <property type="match status" value="1"/>
</dbReference>
<evidence type="ECO:0000256" key="1">
    <source>
        <dbReference type="PROSITE-ProRule" id="PRU00023"/>
    </source>
</evidence>
<dbReference type="InterPro" id="IPR002110">
    <property type="entry name" value="Ankyrin_rpt"/>
</dbReference>
<dbReference type="Pfam" id="PF13857">
    <property type="entry name" value="Ank_5"/>
    <property type="match status" value="1"/>
</dbReference>
<evidence type="ECO:0000313" key="2">
    <source>
        <dbReference type="EMBL" id="EFY86279.1"/>
    </source>
</evidence>
<proteinExistence type="predicted"/>
<dbReference type="EMBL" id="GL698551">
    <property type="protein sequence ID" value="EFY86279.1"/>
    <property type="molecule type" value="Genomic_DNA"/>
</dbReference>
<dbReference type="HOGENOM" id="CLU_129443_0_0_1"/>
<name>E9ECR2_METAQ</name>
<dbReference type="AlphaFoldDB" id="E9ECR2"/>
<dbReference type="PROSITE" id="PS50088">
    <property type="entry name" value="ANK_REPEAT"/>
    <property type="match status" value="1"/>
</dbReference>
<dbReference type="InterPro" id="IPR036770">
    <property type="entry name" value="Ankyrin_rpt-contain_sf"/>
</dbReference>
<dbReference type="SMART" id="SM00248">
    <property type="entry name" value="ANK"/>
    <property type="match status" value="1"/>
</dbReference>
<evidence type="ECO:0000313" key="3">
    <source>
        <dbReference type="Proteomes" id="UP000002499"/>
    </source>
</evidence>
<dbReference type="Proteomes" id="UP000002499">
    <property type="component" value="Unassembled WGS sequence"/>
</dbReference>
<organism evidence="3">
    <name type="scientific">Metarhizium acridum (strain CQMa 102)</name>
    <dbReference type="NCBI Taxonomy" id="655827"/>
    <lineage>
        <taxon>Eukaryota</taxon>
        <taxon>Fungi</taxon>
        <taxon>Dikarya</taxon>
        <taxon>Ascomycota</taxon>
        <taxon>Pezizomycotina</taxon>
        <taxon>Sordariomycetes</taxon>
        <taxon>Hypocreomycetidae</taxon>
        <taxon>Hypocreales</taxon>
        <taxon>Clavicipitaceae</taxon>
        <taxon>Metarhizium</taxon>
    </lineage>
</organism>
<sequence>MVLTLSDHHSVALLVLHLESDATSSTAQLVEDLISRGAPLQARAPMLLGRSTRSRSPSHGHGFGLWGSRVQGATQYAASVVRHNETPLHWAAYHGAVGVASSLLAHGADVFTEDDGGNTPARLAAELPLLARDLDARDELLQLFRGAE</sequence>
<keyword evidence="1" id="KW-0040">ANK repeat</keyword>
<feature type="repeat" description="ANK" evidence="1">
    <location>
        <begin position="83"/>
        <end position="115"/>
    </location>
</feature>
<dbReference type="InParanoid" id="E9ECR2"/>
<keyword evidence="3" id="KW-1185">Reference proteome</keyword>
<dbReference type="OrthoDB" id="341259at2759"/>
<dbReference type="OMA" id="CDINSPA"/>
<dbReference type="PROSITE" id="PS50297">
    <property type="entry name" value="ANK_REP_REGION"/>
    <property type="match status" value="1"/>
</dbReference>
<dbReference type="SUPFAM" id="SSF48403">
    <property type="entry name" value="Ankyrin repeat"/>
    <property type="match status" value="1"/>
</dbReference>